<feature type="domain" description="C1q" evidence="6">
    <location>
        <begin position="127"/>
        <end position="271"/>
    </location>
</feature>
<dbReference type="GO" id="GO:0005576">
    <property type="term" value="C:extracellular region"/>
    <property type="evidence" value="ECO:0007669"/>
    <property type="project" value="UniProtKB-SubCell"/>
</dbReference>
<dbReference type="PANTHER" id="PTHR22923">
    <property type="entry name" value="CEREBELLIN-RELATED"/>
    <property type="match status" value="1"/>
</dbReference>
<evidence type="ECO:0000256" key="3">
    <source>
        <dbReference type="ARBA" id="ARBA00022729"/>
    </source>
</evidence>
<feature type="signal peptide" evidence="5">
    <location>
        <begin position="1"/>
        <end position="21"/>
    </location>
</feature>
<keyword evidence="7" id="KW-1185">Reference proteome</keyword>
<dbReference type="SMART" id="SM00110">
    <property type="entry name" value="C1Q"/>
    <property type="match status" value="1"/>
</dbReference>
<evidence type="ECO:0000259" key="6">
    <source>
        <dbReference type="PROSITE" id="PS50871"/>
    </source>
</evidence>
<keyword evidence="4" id="KW-0175">Coiled coil</keyword>
<dbReference type="RefSeq" id="XP_022313439.1">
    <property type="nucleotide sequence ID" value="XM_022457731.1"/>
</dbReference>
<dbReference type="AlphaFoldDB" id="A0A8B8CE39"/>
<dbReference type="Proteomes" id="UP000694844">
    <property type="component" value="Chromosome 2"/>
</dbReference>
<feature type="chain" id="PRO_5034572069" evidence="5">
    <location>
        <begin position="22"/>
        <end position="271"/>
    </location>
</feature>
<dbReference type="InterPro" id="IPR050822">
    <property type="entry name" value="Cerebellin_Synaptic_Org"/>
</dbReference>
<evidence type="ECO:0000256" key="1">
    <source>
        <dbReference type="ARBA" id="ARBA00004613"/>
    </source>
</evidence>
<dbReference type="InterPro" id="IPR001073">
    <property type="entry name" value="C1q_dom"/>
</dbReference>
<protein>
    <submittedName>
        <fullName evidence="8">Heavy metal-binding protein HIP-like</fullName>
    </submittedName>
</protein>
<dbReference type="GeneID" id="111118327"/>
<comment type="subcellular location">
    <subcellularLocation>
        <location evidence="1">Secreted</location>
    </subcellularLocation>
</comment>
<organism evidence="7 8">
    <name type="scientific">Crassostrea virginica</name>
    <name type="common">Eastern oyster</name>
    <dbReference type="NCBI Taxonomy" id="6565"/>
    <lineage>
        <taxon>Eukaryota</taxon>
        <taxon>Metazoa</taxon>
        <taxon>Spiralia</taxon>
        <taxon>Lophotrochozoa</taxon>
        <taxon>Mollusca</taxon>
        <taxon>Bivalvia</taxon>
        <taxon>Autobranchia</taxon>
        <taxon>Pteriomorphia</taxon>
        <taxon>Ostreida</taxon>
        <taxon>Ostreoidea</taxon>
        <taxon>Ostreidae</taxon>
        <taxon>Crassostrea</taxon>
    </lineage>
</organism>
<dbReference type="PROSITE" id="PS50871">
    <property type="entry name" value="C1Q"/>
    <property type="match status" value="1"/>
</dbReference>
<reference evidence="8" key="1">
    <citation type="submission" date="2025-08" db="UniProtKB">
        <authorList>
            <consortium name="RefSeq"/>
        </authorList>
    </citation>
    <scope>IDENTIFICATION</scope>
    <source>
        <tissue evidence="8">Whole sample</tissue>
    </source>
</reference>
<keyword evidence="2" id="KW-0964">Secreted</keyword>
<dbReference type="SUPFAM" id="SSF49842">
    <property type="entry name" value="TNF-like"/>
    <property type="match status" value="1"/>
</dbReference>
<evidence type="ECO:0000256" key="4">
    <source>
        <dbReference type="SAM" id="Coils"/>
    </source>
</evidence>
<sequence length="271" mass="30445">MARFSRVCVFLCFASVTLVAGRLEEEDREWKTQMEKRMEEMVQMIQRQQQVIDGQTKTIEKQALEIKHLQTRVVALEDRSESLDKNDEILPDETNYDGNQALSNENQRLHNKVFKSHLIRRFLTPGEAEGRVAFYAYISKDFGHVGQNHVFLYDTVVTNYGNAYSQHTGAFTAPTAGVYAFCYTAYASGEHVAGETGDYGEVSVQIVHNGAYKGSIYVDTETNYEEEMATGFAILMLQTGDVVLTKSGVIAEGSFHSNPTGRWSFSGFQIA</sequence>
<dbReference type="PANTHER" id="PTHR22923:SF116">
    <property type="entry name" value="C1Q DOMAIN-CONTAINING PROTEIN"/>
    <property type="match status" value="1"/>
</dbReference>
<gene>
    <name evidence="8" type="primary">LOC111118327</name>
</gene>
<proteinExistence type="predicted"/>
<name>A0A8B8CE39_CRAVI</name>
<dbReference type="OrthoDB" id="6056665at2759"/>
<evidence type="ECO:0000313" key="8">
    <source>
        <dbReference type="RefSeq" id="XP_022313439.1"/>
    </source>
</evidence>
<keyword evidence="3 5" id="KW-0732">Signal</keyword>
<dbReference type="Pfam" id="PF00386">
    <property type="entry name" value="C1q"/>
    <property type="match status" value="1"/>
</dbReference>
<evidence type="ECO:0000313" key="7">
    <source>
        <dbReference type="Proteomes" id="UP000694844"/>
    </source>
</evidence>
<evidence type="ECO:0000256" key="5">
    <source>
        <dbReference type="SAM" id="SignalP"/>
    </source>
</evidence>
<dbReference type="InterPro" id="IPR008983">
    <property type="entry name" value="Tumour_necrosis_fac-like_dom"/>
</dbReference>
<dbReference type="KEGG" id="cvn:111118327"/>
<accession>A0A8B8CE39</accession>
<dbReference type="Gene3D" id="2.60.120.40">
    <property type="match status" value="1"/>
</dbReference>
<feature type="coiled-coil region" evidence="4">
    <location>
        <begin position="31"/>
        <end position="86"/>
    </location>
</feature>
<evidence type="ECO:0000256" key="2">
    <source>
        <dbReference type="ARBA" id="ARBA00022525"/>
    </source>
</evidence>